<dbReference type="CDD" id="cd02901">
    <property type="entry name" value="Macro_Poa1p-like"/>
    <property type="match status" value="2"/>
</dbReference>
<proteinExistence type="predicted"/>
<feature type="compositionally biased region" description="Basic and acidic residues" evidence="1">
    <location>
        <begin position="528"/>
        <end position="544"/>
    </location>
</feature>
<feature type="compositionally biased region" description="Basic residues" evidence="1">
    <location>
        <begin position="17"/>
        <end position="27"/>
    </location>
</feature>
<name>A0ABM3FCM1_NEOLC</name>
<organism evidence="3 4">
    <name type="scientific">Neodiprion lecontei</name>
    <name type="common">Redheaded pine sawfly</name>
    <dbReference type="NCBI Taxonomy" id="441921"/>
    <lineage>
        <taxon>Eukaryota</taxon>
        <taxon>Metazoa</taxon>
        <taxon>Ecdysozoa</taxon>
        <taxon>Arthropoda</taxon>
        <taxon>Hexapoda</taxon>
        <taxon>Insecta</taxon>
        <taxon>Pterygota</taxon>
        <taxon>Neoptera</taxon>
        <taxon>Endopterygota</taxon>
        <taxon>Hymenoptera</taxon>
        <taxon>Tenthredinoidea</taxon>
        <taxon>Diprionidae</taxon>
        <taxon>Diprioninae</taxon>
        <taxon>Neodiprion</taxon>
    </lineage>
</organism>
<feature type="region of interest" description="Disordered" evidence="1">
    <location>
        <begin position="1"/>
        <end position="92"/>
    </location>
</feature>
<protein>
    <submittedName>
        <fullName evidence="4">Uncharacterized protein LOC107219394 isoform X1</fullName>
    </submittedName>
</protein>
<gene>
    <name evidence="4" type="primary">LOC107219394</name>
</gene>
<dbReference type="RefSeq" id="XP_046585764.1">
    <property type="nucleotide sequence ID" value="XM_046729808.1"/>
</dbReference>
<evidence type="ECO:0000259" key="2">
    <source>
        <dbReference type="PROSITE" id="PS51154"/>
    </source>
</evidence>
<feature type="compositionally biased region" description="Polar residues" evidence="1">
    <location>
        <begin position="35"/>
        <end position="52"/>
    </location>
</feature>
<dbReference type="PROSITE" id="PS51154">
    <property type="entry name" value="MACRO"/>
    <property type="match status" value="2"/>
</dbReference>
<feature type="domain" description="Macro" evidence="2">
    <location>
        <begin position="179"/>
        <end position="345"/>
    </location>
</feature>
<keyword evidence="3" id="KW-1185">Reference proteome</keyword>
<feature type="compositionally biased region" description="Basic and acidic residues" evidence="1">
    <location>
        <begin position="58"/>
        <end position="67"/>
    </location>
</feature>
<dbReference type="SUPFAM" id="SSF52949">
    <property type="entry name" value="Macro domain-like"/>
    <property type="match status" value="2"/>
</dbReference>
<evidence type="ECO:0000256" key="1">
    <source>
        <dbReference type="SAM" id="MobiDB-lite"/>
    </source>
</evidence>
<feature type="compositionally biased region" description="Polar residues" evidence="1">
    <location>
        <begin position="592"/>
        <end position="603"/>
    </location>
</feature>
<evidence type="ECO:0000313" key="3">
    <source>
        <dbReference type="Proteomes" id="UP000829291"/>
    </source>
</evidence>
<dbReference type="Gene3D" id="3.40.220.10">
    <property type="entry name" value="Leucine Aminopeptidase, subunit E, domain 1"/>
    <property type="match status" value="2"/>
</dbReference>
<reference evidence="4" key="1">
    <citation type="submission" date="2025-08" db="UniProtKB">
        <authorList>
            <consortium name="RefSeq"/>
        </authorList>
    </citation>
    <scope>IDENTIFICATION</scope>
    <source>
        <tissue evidence="4">Thorax and Abdomen</tissue>
    </source>
</reference>
<dbReference type="Proteomes" id="UP000829291">
    <property type="component" value="Chromosome 1"/>
</dbReference>
<dbReference type="SMART" id="SM00506">
    <property type="entry name" value="A1pp"/>
    <property type="match status" value="2"/>
</dbReference>
<feature type="compositionally biased region" description="Basic and acidic residues" evidence="1">
    <location>
        <begin position="604"/>
        <end position="614"/>
    </location>
</feature>
<feature type="compositionally biased region" description="Polar residues" evidence="1">
    <location>
        <begin position="500"/>
        <end position="509"/>
    </location>
</feature>
<dbReference type="InterPro" id="IPR002589">
    <property type="entry name" value="Macro_dom"/>
</dbReference>
<dbReference type="PANTHER" id="PTHR12521:SF0">
    <property type="entry name" value="ADP-RIBOSE GLYCOHYDROLASE OARD1"/>
    <property type="match status" value="1"/>
</dbReference>
<feature type="region of interest" description="Disordered" evidence="1">
    <location>
        <begin position="491"/>
        <end position="646"/>
    </location>
</feature>
<dbReference type="InterPro" id="IPR050892">
    <property type="entry name" value="ADP-ribose_metab_enzymes"/>
</dbReference>
<dbReference type="PANTHER" id="PTHR12521">
    <property type="entry name" value="PROTEIN C6ORF130"/>
    <property type="match status" value="1"/>
</dbReference>
<dbReference type="GeneID" id="107219394"/>
<feature type="compositionally biased region" description="Polar residues" evidence="1">
    <location>
        <begin position="547"/>
        <end position="562"/>
    </location>
</feature>
<sequence length="1073" mass="121583">MDYRERGSKNLPFKPRGAGKPKNCMRRKYYDQKNEQSPASEGSSSNHEATPYTQPPDVDYRSTKSGRDSYLSRGVRSGSSYGPRNFIKGNQRGSQMFSMQNQSSDGKYSDHQTAVSTVKSSLSAQSAEFTPRATTCNLQESSDPSLASQQNLLETGSGTWIRTDISSDSEVSRQNDRGTTKFVDETGKKSCITEVEDDLFNAPANVSLVHCVGADFRMGSGIAVQFREKFNSTGKLFDQRVKPGGVAHLTDNERYVFYLVTKQASTDKPTMDTMKQSLYALRERCIKLKVTEIAMPRIGCGLDELLWKDVKSIVEEIFGNVFVITVYHLEKDDSNIAKSGSKSKVKNEDLQLKDIEPGTGLLYIGYKRPYTSKEMRSLNEKYPFLNHLKRTSYKLGSAFRTPLQSKDIVYGLICKESENSPVSFTHLELAIQRLKEYNIKDEYEYFGLQAFEDCDDPYIMEKIETMFRNSSINAEFWICWPPSLRKKDENMQVESRLDSTEVQESSSPPLLNIDKTTKGTKNKNTSPRVEENWCGKEKNSKAEDQDMSTVQEKITAQSLSDETNSEKSKLDFTPCNALNETQNTDDYDWGSMQPQSAKLSELTDTSHNDNHSDWWDPESSPNKVDDDDSYAEAERRKSKEKEEMNHLIRQREKLQRKNEKPKSCVTECKGDLFDAEETVSLAHCVGADFRMGSGIAVLFRQKFQSVSELLDQRASQGEVAYIQKDGRYIFYLVTKTESTGKPTYGTLKKSLLALRAKCKELNVSEIAMPRIGCGLDRLDWDKVKDMLEEIFADGFSIKIYNLQKPIHKSANTSYGSRASWGETDNQRSLGTSNEIQRMLASVEQKICDQTSAHHELREDFQKISTTVDAVCLENKSLREYCEKLEGRLAALESKCLHEHNKKHEGRLADLETRSPDHEADLAPAMILRNPICNMRSDSTDPIYKENGRHLRSHHQNGPPSLVPNIISPQVFPSPLHYYSHAGMHLVPMENDMSANYDCVNGQMISTPKIYTANSLPDERLALLHRAQNIARRLRYAFVTEGSNGIIYLQKDKHSEPLPIYGHGDLNNLENPQV</sequence>
<feature type="domain" description="Macro" evidence="2">
    <location>
        <begin position="652"/>
        <end position="808"/>
    </location>
</feature>
<evidence type="ECO:0000313" key="4">
    <source>
        <dbReference type="RefSeq" id="XP_046585764.1"/>
    </source>
</evidence>
<accession>A0ABM3FCM1</accession>
<dbReference type="InterPro" id="IPR043472">
    <property type="entry name" value="Macro_dom-like"/>
</dbReference>
<feature type="compositionally biased region" description="Basic and acidic residues" evidence="1">
    <location>
        <begin position="632"/>
        <end position="646"/>
    </location>
</feature>